<dbReference type="Pfam" id="PF14319">
    <property type="entry name" value="Zn_Tnp_IS91"/>
    <property type="match status" value="1"/>
</dbReference>
<sequence>METINKGHFTLKRIFEDNWKQFLSNHRSEVGFFAAYNVWKVMNYREPEALGYAAYACPDHPDRITHIPRTCKSRFCPVCAKVQVDKWVADMNQLFPNCPYFHITFTVPS</sequence>
<evidence type="ECO:0000313" key="2">
    <source>
        <dbReference type="EMBL" id="VFK47298.1"/>
    </source>
</evidence>
<gene>
    <name evidence="2" type="ORF">BECKTC1821D_GA0114238_104414</name>
</gene>
<organism evidence="2">
    <name type="scientific">Candidatus Kentrum sp. TC</name>
    <dbReference type="NCBI Taxonomy" id="2126339"/>
    <lineage>
        <taxon>Bacteria</taxon>
        <taxon>Pseudomonadati</taxon>
        <taxon>Pseudomonadota</taxon>
        <taxon>Gammaproteobacteria</taxon>
        <taxon>Candidatus Kentrum</taxon>
    </lineage>
</organism>
<feature type="domain" description="Transposase zinc-binding" evidence="1">
    <location>
        <begin position="14"/>
        <end position="107"/>
    </location>
</feature>
<dbReference type="EMBL" id="CAADFS010000044">
    <property type="protein sequence ID" value="VFK47298.1"/>
    <property type="molecule type" value="Genomic_DNA"/>
</dbReference>
<dbReference type="InterPro" id="IPR026889">
    <property type="entry name" value="Zn_Tnp"/>
</dbReference>
<dbReference type="PANTHER" id="PTHR37023">
    <property type="entry name" value="TRANSPOSASE"/>
    <property type="match status" value="1"/>
</dbReference>
<proteinExistence type="predicted"/>
<accession>A0A450Z0M5</accession>
<evidence type="ECO:0000259" key="1">
    <source>
        <dbReference type="Pfam" id="PF14319"/>
    </source>
</evidence>
<protein>
    <submittedName>
        <fullName evidence="2">Transposase zinc-binding domain-containing protein</fullName>
    </submittedName>
</protein>
<reference evidence="2" key="1">
    <citation type="submission" date="2019-02" db="EMBL/GenBank/DDBJ databases">
        <authorList>
            <person name="Gruber-Vodicka R. H."/>
            <person name="Seah K. B. B."/>
        </authorList>
    </citation>
    <scope>NUCLEOTIDE SEQUENCE</scope>
    <source>
        <strain evidence="2">BECK_BZ123</strain>
    </source>
</reference>
<dbReference type="AlphaFoldDB" id="A0A450Z0M5"/>
<name>A0A450Z0M5_9GAMM</name>
<dbReference type="PANTHER" id="PTHR37023:SF1">
    <property type="entry name" value="ISSOD25 TRANSPOSASE TNPA_ISSOD25"/>
    <property type="match status" value="1"/>
</dbReference>